<evidence type="ECO:0000256" key="4">
    <source>
        <dbReference type="ARBA" id="ARBA00022525"/>
    </source>
</evidence>
<keyword evidence="10" id="KW-0645">Protease</keyword>
<dbReference type="GO" id="GO:0016603">
    <property type="term" value="F:glutaminyl-peptide cyclotransferase activity"/>
    <property type="evidence" value="ECO:0007669"/>
    <property type="project" value="UniProtKB-EC"/>
</dbReference>
<feature type="domain" description="Peptidase M28" evidence="11">
    <location>
        <begin position="97"/>
        <end position="342"/>
    </location>
</feature>
<evidence type="ECO:0000256" key="7">
    <source>
        <dbReference type="ARBA" id="ARBA00022833"/>
    </source>
</evidence>
<evidence type="ECO:0000313" key="13">
    <source>
        <dbReference type="Proteomes" id="UP001153678"/>
    </source>
</evidence>
<dbReference type="InterPro" id="IPR007484">
    <property type="entry name" value="Peptidase_M28"/>
</dbReference>
<sequence length="366" mass="41972">MIKLKLVIIFLYLCRWINAYQQLSEEGYSLLANITEIESQQLIEDFLTPILLPRVSGSEGNLKVQKYIIEKFQTLGWNIEEDKFTDSTPIGEITFNNIIVTKDIKATSKLVLAAHYDSKYFEPPNDGFIGATDSAVSCAILMDLANRLDPYFDNRDPESISTTLQIIFIDGEEAFKSWTATDSLYGSRHLAAKWENEYVAETYGSQNKAKNILSSIEVFVLLDLLGYKEPLISNFYTTTSWLFIELSKIEARLFKNKLLKISHVMHGMHGMQDPKETKLEDISYFDTDSINTYQAHIEDDYIPFLQRGVPVLHVIPWPFPECWHKLSDNATAVDEAAFFNLNTIFRIFTAEYLNIDPNLPKITKNN</sequence>
<dbReference type="PANTHER" id="PTHR12283:SF6">
    <property type="entry name" value="GLUTAMINYL-PEPTIDE CYCLOTRANSFERASE-RELATED"/>
    <property type="match status" value="1"/>
</dbReference>
<dbReference type="OrthoDB" id="3907302at2759"/>
<dbReference type="FunFam" id="3.40.630.10:FF:000029">
    <property type="entry name" value="Glutaminyl-peptide cyclotransferase"/>
    <property type="match status" value="1"/>
</dbReference>
<accession>A0A9W4WS87</accession>
<comment type="catalytic activity">
    <reaction evidence="1">
        <text>N-terminal L-glutaminyl-[peptide] = N-terminal 5-oxo-L-prolyl-[peptide] + NH4(+)</text>
        <dbReference type="Rhea" id="RHEA:23652"/>
        <dbReference type="Rhea" id="RHEA-COMP:11736"/>
        <dbReference type="Rhea" id="RHEA-COMP:11846"/>
        <dbReference type="ChEBI" id="CHEBI:28938"/>
        <dbReference type="ChEBI" id="CHEBI:64722"/>
        <dbReference type="ChEBI" id="CHEBI:87215"/>
        <dbReference type="EC" id="2.3.2.5"/>
    </reaction>
</comment>
<dbReference type="AlphaFoldDB" id="A0A9W4WS87"/>
<comment type="similarity">
    <text evidence="3">Belongs to the glutaminyl-peptide cyclotransferase family.</text>
</comment>
<evidence type="ECO:0000256" key="2">
    <source>
        <dbReference type="ARBA" id="ARBA00004613"/>
    </source>
</evidence>
<evidence type="ECO:0000256" key="3">
    <source>
        <dbReference type="ARBA" id="ARBA00006014"/>
    </source>
</evidence>
<keyword evidence="8" id="KW-1015">Disulfide bond</keyword>
<evidence type="ECO:0000256" key="9">
    <source>
        <dbReference type="ARBA" id="ARBA00023315"/>
    </source>
</evidence>
<dbReference type="EC" id="3.4.-.-" evidence="10"/>
<dbReference type="SUPFAM" id="SSF53187">
    <property type="entry name" value="Zn-dependent exopeptidases"/>
    <property type="match status" value="1"/>
</dbReference>
<keyword evidence="9" id="KW-0012">Acyltransferase</keyword>
<dbReference type="GO" id="GO:0008270">
    <property type="term" value="F:zinc ion binding"/>
    <property type="evidence" value="ECO:0007669"/>
    <property type="project" value="TreeGrafter"/>
</dbReference>
<comment type="caution">
    <text evidence="12">The sequence shown here is derived from an EMBL/GenBank/DDBJ whole genome shotgun (WGS) entry which is preliminary data.</text>
</comment>
<dbReference type="CDD" id="cd03880">
    <property type="entry name" value="M28_QC_like"/>
    <property type="match status" value="1"/>
</dbReference>
<keyword evidence="10" id="KW-0378">Hydrolase</keyword>
<keyword evidence="10" id="KW-0732">Signal</keyword>
<gene>
    <name evidence="12" type="ORF">FWILDA_LOCUS10848</name>
</gene>
<keyword evidence="7 10" id="KW-0862">Zinc</keyword>
<dbReference type="InterPro" id="IPR040234">
    <property type="entry name" value="QC/QCL"/>
</dbReference>
<proteinExistence type="inferred from homology"/>
<reference evidence="12" key="1">
    <citation type="submission" date="2022-08" db="EMBL/GenBank/DDBJ databases">
        <authorList>
            <person name="Kallberg Y."/>
            <person name="Tangrot J."/>
            <person name="Rosling A."/>
        </authorList>
    </citation>
    <scope>NUCLEOTIDE SEQUENCE</scope>
    <source>
        <strain evidence="12">Wild A</strain>
    </source>
</reference>
<evidence type="ECO:0000256" key="6">
    <source>
        <dbReference type="ARBA" id="ARBA00022723"/>
    </source>
</evidence>
<feature type="signal peptide" evidence="10">
    <location>
        <begin position="1"/>
        <end position="19"/>
    </location>
</feature>
<evidence type="ECO:0000256" key="8">
    <source>
        <dbReference type="ARBA" id="ARBA00023157"/>
    </source>
</evidence>
<comment type="subcellular location">
    <subcellularLocation>
        <location evidence="2">Secreted</location>
    </subcellularLocation>
</comment>
<keyword evidence="5" id="KW-0808">Transferase</keyword>
<protein>
    <recommendedName>
        <fullName evidence="10">Peptide hydrolase</fullName>
        <ecNumber evidence="10">3.4.-.-</ecNumber>
    </recommendedName>
</protein>
<feature type="chain" id="PRO_5041012783" description="Peptide hydrolase" evidence="10">
    <location>
        <begin position="20"/>
        <end position="366"/>
    </location>
</feature>
<evidence type="ECO:0000256" key="10">
    <source>
        <dbReference type="RuleBase" id="RU361240"/>
    </source>
</evidence>
<evidence type="ECO:0000256" key="5">
    <source>
        <dbReference type="ARBA" id="ARBA00022679"/>
    </source>
</evidence>
<dbReference type="Gene3D" id="3.40.630.10">
    <property type="entry name" value="Zn peptidases"/>
    <property type="match status" value="1"/>
</dbReference>
<organism evidence="12 13">
    <name type="scientific">Funneliformis geosporum</name>
    <dbReference type="NCBI Taxonomy" id="1117311"/>
    <lineage>
        <taxon>Eukaryota</taxon>
        <taxon>Fungi</taxon>
        <taxon>Fungi incertae sedis</taxon>
        <taxon>Mucoromycota</taxon>
        <taxon>Glomeromycotina</taxon>
        <taxon>Glomeromycetes</taxon>
        <taxon>Glomerales</taxon>
        <taxon>Glomeraceae</taxon>
        <taxon>Funneliformis</taxon>
    </lineage>
</organism>
<dbReference type="GO" id="GO:0008233">
    <property type="term" value="F:peptidase activity"/>
    <property type="evidence" value="ECO:0007669"/>
    <property type="project" value="UniProtKB-KW"/>
</dbReference>
<dbReference type="Proteomes" id="UP001153678">
    <property type="component" value="Unassembled WGS sequence"/>
</dbReference>
<dbReference type="GO" id="GO:0006508">
    <property type="term" value="P:proteolysis"/>
    <property type="evidence" value="ECO:0007669"/>
    <property type="project" value="UniProtKB-KW"/>
</dbReference>
<name>A0A9W4WS87_9GLOM</name>
<dbReference type="Pfam" id="PF04389">
    <property type="entry name" value="Peptidase_M28"/>
    <property type="match status" value="1"/>
</dbReference>
<dbReference type="EMBL" id="CAMKVN010002891">
    <property type="protein sequence ID" value="CAI2182982.1"/>
    <property type="molecule type" value="Genomic_DNA"/>
</dbReference>
<dbReference type="InterPro" id="IPR037457">
    <property type="entry name" value="M28_QC"/>
</dbReference>
<comment type="similarity">
    <text evidence="10">Belongs to the peptidase M28 family.</text>
</comment>
<evidence type="ECO:0000313" key="12">
    <source>
        <dbReference type="EMBL" id="CAI2182982.1"/>
    </source>
</evidence>
<evidence type="ECO:0000259" key="11">
    <source>
        <dbReference type="Pfam" id="PF04389"/>
    </source>
</evidence>
<keyword evidence="13" id="KW-1185">Reference proteome</keyword>
<keyword evidence="6 10" id="KW-0479">Metal-binding</keyword>
<keyword evidence="4" id="KW-0964">Secreted</keyword>
<dbReference type="PANTHER" id="PTHR12283">
    <property type="entry name" value="GLUTAMINYL-PEPTIDE CYCLOTRANSFERASE"/>
    <property type="match status" value="1"/>
</dbReference>
<evidence type="ECO:0000256" key="1">
    <source>
        <dbReference type="ARBA" id="ARBA00000001"/>
    </source>
</evidence>
<dbReference type="GO" id="GO:0005576">
    <property type="term" value="C:extracellular region"/>
    <property type="evidence" value="ECO:0007669"/>
    <property type="project" value="UniProtKB-SubCell"/>
</dbReference>